<feature type="chain" id="PRO_5046806840" evidence="1">
    <location>
        <begin position="27"/>
        <end position="434"/>
    </location>
</feature>
<evidence type="ECO:0000313" key="3">
    <source>
        <dbReference type="Proteomes" id="UP001499978"/>
    </source>
</evidence>
<evidence type="ECO:0000313" key="2">
    <source>
        <dbReference type="EMBL" id="GAA2516379.1"/>
    </source>
</evidence>
<protein>
    <submittedName>
        <fullName evidence="2">Uncharacterized protein</fullName>
    </submittedName>
</protein>
<dbReference type="Proteomes" id="UP001499978">
    <property type="component" value="Unassembled WGS sequence"/>
</dbReference>
<keyword evidence="3" id="KW-1185">Reference proteome</keyword>
<keyword evidence="1" id="KW-0732">Signal</keyword>
<dbReference type="Gene3D" id="2.40.10.10">
    <property type="entry name" value="Trypsin-like serine proteases"/>
    <property type="match status" value="2"/>
</dbReference>
<organism evidence="2 3">
    <name type="scientific">Pilimelia columellifera subsp. columellifera</name>
    <dbReference type="NCBI Taxonomy" id="706583"/>
    <lineage>
        <taxon>Bacteria</taxon>
        <taxon>Bacillati</taxon>
        <taxon>Actinomycetota</taxon>
        <taxon>Actinomycetes</taxon>
        <taxon>Micromonosporales</taxon>
        <taxon>Micromonosporaceae</taxon>
        <taxon>Pilimelia</taxon>
    </lineage>
</organism>
<accession>A0ABN3N8J6</accession>
<evidence type="ECO:0000256" key="1">
    <source>
        <dbReference type="SAM" id="SignalP"/>
    </source>
</evidence>
<comment type="caution">
    <text evidence="2">The sequence shown here is derived from an EMBL/GenBank/DDBJ whole genome shotgun (WGS) entry which is preliminary data.</text>
</comment>
<gene>
    <name evidence="2" type="ORF">GCM10010201_11280</name>
</gene>
<dbReference type="EMBL" id="BAAARY010000003">
    <property type="protein sequence ID" value="GAA2516379.1"/>
    <property type="molecule type" value="Genomic_DNA"/>
</dbReference>
<sequence>MRTFVVIAAAAVAVGGVLSAPFTADANPLRSRLPATDGPSVVGSNNPGPQYWAKQAKVVGVADVITEAYRRLPGDSGYAGLITDPANSHITLYWHGLVPDSVTQATKNDSDVTVAVVPSAKYSYQRLLKARDEVITNRLTIDGTEVVSAGPLGDGSGLRVGVKGDEVMVAGAAIQAQISTAAGGVSVTVVSENPEISVAGPDTVDSLRRSILDRKSDPAYGGARWKPNNRGGCSEGFTLGEKVNSAMATAAHCIDLNEDAYSWNGQQYGKVSDRYTNRDIAVIRPTMLSGPAFFQPSMFWGDHNRQSLRPVSGLSGNHLGMLTCSSGAYSGTICDIKIVATGTTHCYPDKFCAYGLVDVQTINGGPVWGPGDSGGPISTSNDETLYANGIISGSDKKGFPTYCLGEQSRNCASYGWYAPLDNWLTESGFVLNTG</sequence>
<reference evidence="2 3" key="1">
    <citation type="journal article" date="2019" name="Int. J. Syst. Evol. Microbiol.">
        <title>The Global Catalogue of Microorganisms (GCM) 10K type strain sequencing project: providing services to taxonomists for standard genome sequencing and annotation.</title>
        <authorList>
            <consortium name="The Broad Institute Genomics Platform"/>
            <consortium name="The Broad Institute Genome Sequencing Center for Infectious Disease"/>
            <person name="Wu L."/>
            <person name="Ma J."/>
        </authorList>
    </citation>
    <scope>NUCLEOTIDE SEQUENCE [LARGE SCALE GENOMIC DNA]</scope>
    <source>
        <strain evidence="2 3">JCM 3367</strain>
    </source>
</reference>
<dbReference type="RefSeq" id="WP_344169300.1">
    <property type="nucleotide sequence ID" value="NZ_BAAARY010000003.1"/>
</dbReference>
<dbReference type="InterPro" id="IPR009003">
    <property type="entry name" value="Peptidase_S1_PA"/>
</dbReference>
<feature type="signal peptide" evidence="1">
    <location>
        <begin position="1"/>
        <end position="26"/>
    </location>
</feature>
<proteinExistence type="predicted"/>
<dbReference type="InterPro" id="IPR043504">
    <property type="entry name" value="Peptidase_S1_PA_chymotrypsin"/>
</dbReference>
<dbReference type="SUPFAM" id="SSF50494">
    <property type="entry name" value="Trypsin-like serine proteases"/>
    <property type="match status" value="1"/>
</dbReference>
<name>A0ABN3N8J6_9ACTN</name>